<evidence type="ECO:0000256" key="3">
    <source>
        <dbReference type="ARBA" id="ARBA00022989"/>
    </source>
</evidence>
<dbReference type="Proteomes" id="UP000803844">
    <property type="component" value="Unassembled WGS sequence"/>
</dbReference>
<protein>
    <recommendedName>
        <fullName evidence="7">Rhodopsin domain-containing protein</fullName>
    </recommendedName>
</protein>
<feature type="transmembrane region" description="Helical" evidence="6">
    <location>
        <begin position="179"/>
        <end position="202"/>
    </location>
</feature>
<comment type="subcellular location">
    <subcellularLocation>
        <location evidence="1">Membrane</location>
        <topology evidence="1">Multi-pass membrane protein</topology>
    </subcellularLocation>
</comment>
<evidence type="ECO:0000313" key="9">
    <source>
        <dbReference type="Proteomes" id="UP000803844"/>
    </source>
</evidence>
<organism evidence="8 9">
    <name type="scientific">Cryphonectria parasitica (strain ATCC 38755 / EP155)</name>
    <dbReference type="NCBI Taxonomy" id="660469"/>
    <lineage>
        <taxon>Eukaryota</taxon>
        <taxon>Fungi</taxon>
        <taxon>Dikarya</taxon>
        <taxon>Ascomycota</taxon>
        <taxon>Pezizomycotina</taxon>
        <taxon>Sordariomycetes</taxon>
        <taxon>Sordariomycetidae</taxon>
        <taxon>Diaporthales</taxon>
        <taxon>Cryphonectriaceae</taxon>
        <taxon>Cryphonectria-Endothia species complex</taxon>
        <taxon>Cryphonectria</taxon>
    </lineage>
</organism>
<dbReference type="InterPro" id="IPR049326">
    <property type="entry name" value="Rhodopsin_dom_fungi"/>
</dbReference>
<keyword evidence="4 6" id="KW-0472">Membrane</keyword>
<dbReference type="GeneID" id="63835294"/>
<dbReference type="InterPro" id="IPR052337">
    <property type="entry name" value="SAT4-like"/>
</dbReference>
<dbReference type="Pfam" id="PF20684">
    <property type="entry name" value="Fung_rhodopsin"/>
    <property type="match status" value="1"/>
</dbReference>
<comment type="caution">
    <text evidence="8">The sequence shown here is derived from an EMBL/GenBank/DDBJ whole genome shotgun (WGS) entry which is preliminary data.</text>
</comment>
<dbReference type="PANTHER" id="PTHR33048:SF47">
    <property type="entry name" value="INTEGRAL MEMBRANE PROTEIN-RELATED"/>
    <property type="match status" value="1"/>
</dbReference>
<comment type="similarity">
    <text evidence="5">Belongs to the SAT4 family.</text>
</comment>
<feature type="transmembrane region" description="Helical" evidence="6">
    <location>
        <begin position="145"/>
        <end position="167"/>
    </location>
</feature>
<feature type="transmembrane region" description="Helical" evidence="6">
    <location>
        <begin position="28"/>
        <end position="50"/>
    </location>
</feature>
<evidence type="ECO:0000256" key="1">
    <source>
        <dbReference type="ARBA" id="ARBA00004141"/>
    </source>
</evidence>
<accession>A0A9P5CNQ0</accession>
<feature type="transmembrane region" description="Helical" evidence="6">
    <location>
        <begin position="109"/>
        <end position="133"/>
    </location>
</feature>
<dbReference type="RefSeq" id="XP_040776339.1">
    <property type="nucleotide sequence ID" value="XM_040918165.1"/>
</dbReference>
<dbReference type="OrthoDB" id="5342292at2759"/>
<dbReference type="PANTHER" id="PTHR33048">
    <property type="entry name" value="PTH11-LIKE INTEGRAL MEMBRANE PROTEIN (AFU_ORTHOLOGUE AFUA_5G11245)"/>
    <property type="match status" value="1"/>
</dbReference>
<feature type="non-terminal residue" evidence="8">
    <location>
        <position position="1"/>
    </location>
</feature>
<evidence type="ECO:0000256" key="6">
    <source>
        <dbReference type="SAM" id="Phobius"/>
    </source>
</evidence>
<dbReference type="GO" id="GO:0016020">
    <property type="term" value="C:membrane"/>
    <property type="evidence" value="ECO:0007669"/>
    <property type="project" value="UniProtKB-SubCell"/>
</dbReference>
<name>A0A9P5CNQ0_CRYP1</name>
<keyword evidence="2 6" id="KW-0812">Transmembrane</keyword>
<evidence type="ECO:0000256" key="4">
    <source>
        <dbReference type="ARBA" id="ARBA00023136"/>
    </source>
</evidence>
<feature type="non-terminal residue" evidence="8">
    <location>
        <position position="209"/>
    </location>
</feature>
<proteinExistence type="inferred from homology"/>
<evidence type="ECO:0000259" key="7">
    <source>
        <dbReference type="Pfam" id="PF20684"/>
    </source>
</evidence>
<keyword evidence="3 6" id="KW-1133">Transmembrane helix</keyword>
<evidence type="ECO:0000256" key="5">
    <source>
        <dbReference type="ARBA" id="ARBA00038359"/>
    </source>
</evidence>
<reference evidence="8" key="1">
    <citation type="journal article" date="2020" name="Phytopathology">
        <title>Genome sequence of the chestnut blight fungus Cryphonectria parasitica EP155: A fundamental resource for an archetypical invasive plant pathogen.</title>
        <authorList>
            <person name="Crouch J.A."/>
            <person name="Dawe A."/>
            <person name="Aerts A."/>
            <person name="Barry K."/>
            <person name="Churchill A.C.L."/>
            <person name="Grimwood J."/>
            <person name="Hillman B."/>
            <person name="Milgroom M.G."/>
            <person name="Pangilinan J."/>
            <person name="Smith M."/>
            <person name="Salamov A."/>
            <person name="Schmutz J."/>
            <person name="Yadav J."/>
            <person name="Grigoriev I.V."/>
            <person name="Nuss D."/>
        </authorList>
    </citation>
    <scope>NUCLEOTIDE SEQUENCE</scope>
    <source>
        <strain evidence="8">EP155</strain>
    </source>
</reference>
<feature type="domain" description="Rhodopsin" evidence="7">
    <location>
        <begin position="4"/>
        <end position="208"/>
    </location>
</feature>
<feature type="transmembrane region" description="Helical" evidence="6">
    <location>
        <begin position="62"/>
        <end position="84"/>
    </location>
</feature>
<sequence length="209" mass="23352">SVRQGGVGKHAAYLSETEPETLTTFFKYLVAISTWYAATEGFAKLAVCLLYRRIFPQRPVQFVIHITMGVLICTSLAVTLAILFDCMPFSAHWATTEGQISHCIDTESLYIWCSFPNIVTDVVLLLLPMPVLWNLKASAGMRIGVIITFLFGSTGTITSILRFVAFYDKNPFIDPTWNGVTMIIWTVCEPGVYLIAACLLVLRPVFERL</sequence>
<evidence type="ECO:0000256" key="2">
    <source>
        <dbReference type="ARBA" id="ARBA00022692"/>
    </source>
</evidence>
<evidence type="ECO:0000313" key="8">
    <source>
        <dbReference type="EMBL" id="KAF3765378.1"/>
    </source>
</evidence>
<keyword evidence="9" id="KW-1185">Reference proteome</keyword>
<dbReference type="AlphaFoldDB" id="A0A9P5CNQ0"/>
<dbReference type="EMBL" id="MU032347">
    <property type="protein sequence ID" value="KAF3765378.1"/>
    <property type="molecule type" value="Genomic_DNA"/>
</dbReference>
<gene>
    <name evidence="8" type="ORF">M406DRAFT_27294</name>
</gene>